<organism evidence="1 2">
    <name type="scientific">Legionella drancourtii LLAP12</name>
    <dbReference type="NCBI Taxonomy" id="658187"/>
    <lineage>
        <taxon>Bacteria</taxon>
        <taxon>Pseudomonadati</taxon>
        <taxon>Pseudomonadota</taxon>
        <taxon>Gammaproteobacteria</taxon>
        <taxon>Legionellales</taxon>
        <taxon>Legionellaceae</taxon>
        <taxon>Legionella</taxon>
    </lineage>
</organism>
<proteinExistence type="predicted"/>
<protein>
    <submittedName>
        <fullName evidence="1">Uncharacterized protein</fullName>
    </submittedName>
</protein>
<sequence>MLSSMHYVTKNHVKKGIKANRYKATLQPSYAQKVLNSIF</sequence>
<dbReference type="HOGENOM" id="CLU_3312028_0_0_6"/>
<evidence type="ECO:0000313" key="2">
    <source>
        <dbReference type="Proteomes" id="UP000002770"/>
    </source>
</evidence>
<accession>G9EKV8</accession>
<name>G9EKV8_9GAMM</name>
<gene>
    <name evidence="1" type="ORF">LDG_5852</name>
</gene>
<evidence type="ECO:0000313" key="1">
    <source>
        <dbReference type="EMBL" id="EHL32069.1"/>
    </source>
</evidence>
<dbReference type="InParanoid" id="G9EKV8"/>
<dbReference type="Proteomes" id="UP000002770">
    <property type="component" value="Unassembled WGS sequence"/>
</dbReference>
<dbReference type="AlphaFoldDB" id="G9EKV8"/>
<keyword evidence="2" id="KW-1185">Reference proteome</keyword>
<reference evidence="1 2" key="1">
    <citation type="journal article" date="2011" name="BMC Genomics">
        <title>Insight into cross-talk between intra-amoebal pathogens.</title>
        <authorList>
            <person name="Gimenez G."/>
            <person name="Bertelli C."/>
            <person name="Moliner C."/>
            <person name="Robert C."/>
            <person name="Raoult D."/>
            <person name="Fournier P.E."/>
            <person name="Greub G."/>
        </authorList>
    </citation>
    <scope>NUCLEOTIDE SEQUENCE [LARGE SCALE GENOMIC DNA]</scope>
    <source>
        <strain evidence="1 2">LLAP12</strain>
    </source>
</reference>
<dbReference type="EMBL" id="JH413805">
    <property type="protein sequence ID" value="EHL32069.1"/>
    <property type="molecule type" value="Genomic_DNA"/>
</dbReference>